<accession>A0A239H8F4</accession>
<evidence type="ECO:0000313" key="2">
    <source>
        <dbReference type="Proteomes" id="UP000198339"/>
    </source>
</evidence>
<name>A0A239H8F4_9SPHN</name>
<sequence>MPNLKARPFNEVLAETPELKVTGEWLCLNIDTRTAWPTKPQTFTFEGHQIWVMPLTTENYPGLAAIKPPDMDRDECLALLHRALSVLAWLQDTGAVVVHMSGGNLPHMMGMRQPFGYAIRDDFDLSDLPVIGNASGKLALALMREGRGLNHPGYSFLSFFRALETAIPDGKARGAWITENIDRVDGHRAKEALDKLKATVEGDIGKHLRESGRHAIAHAQADPIIDPDDPRDARRLEAELPIIEALAVLAIEDHLGIQTRHKAWQEHLYELRGWKGVFPASVIEASLAAEPDDIQANIDLPLINFRLRRSEPFPLLERMVPVHLGLNNQRVELVYRSADGLAELIFWLNFTEERLEFDLNRSFNLYDDGSAAAARNGKERCRFIWDYFGNGEIQIWDADTGKLISRVDAFIPVNMIANLDGHIAELAAWDKLISDREQDEISAENQ</sequence>
<dbReference type="AlphaFoldDB" id="A0A239H8F4"/>
<keyword evidence="2" id="KW-1185">Reference proteome</keyword>
<dbReference type="Pfam" id="PF17419">
    <property type="entry name" value="MauJ"/>
    <property type="match status" value="1"/>
</dbReference>
<protein>
    <submittedName>
        <fullName evidence="1">Uncharacterized protein</fullName>
    </submittedName>
</protein>
<evidence type="ECO:0000313" key="1">
    <source>
        <dbReference type="EMBL" id="SNS77451.1"/>
    </source>
</evidence>
<dbReference type="InterPro" id="IPR035383">
    <property type="entry name" value="MauJ"/>
</dbReference>
<proteinExistence type="predicted"/>
<dbReference type="Proteomes" id="UP000198339">
    <property type="component" value="Unassembled WGS sequence"/>
</dbReference>
<reference evidence="1 2" key="1">
    <citation type="submission" date="2017-06" db="EMBL/GenBank/DDBJ databases">
        <authorList>
            <person name="Kim H.J."/>
            <person name="Triplett B.A."/>
        </authorList>
    </citation>
    <scope>NUCLEOTIDE SEQUENCE [LARGE SCALE GENOMIC DNA]</scope>
    <source>
        <strain evidence="1 2">DS15</strain>
    </source>
</reference>
<gene>
    <name evidence="1" type="ORF">SAMN06295955_10522</name>
</gene>
<dbReference type="EMBL" id="FZPA01000005">
    <property type="protein sequence ID" value="SNS77451.1"/>
    <property type="molecule type" value="Genomic_DNA"/>
</dbReference>
<organism evidence="1 2">
    <name type="scientific">Sphingopyxis indica</name>
    <dbReference type="NCBI Taxonomy" id="436663"/>
    <lineage>
        <taxon>Bacteria</taxon>
        <taxon>Pseudomonadati</taxon>
        <taxon>Pseudomonadota</taxon>
        <taxon>Alphaproteobacteria</taxon>
        <taxon>Sphingomonadales</taxon>
        <taxon>Sphingomonadaceae</taxon>
        <taxon>Sphingopyxis</taxon>
    </lineage>
</organism>
<dbReference type="RefSeq" id="WP_141133944.1">
    <property type="nucleotide sequence ID" value="NZ_FZPA01000005.1"/>
</dbReference>
<dbReference type="OrthoDB" id="7597024at2"/>